<comment type="function">
    <text evidence="1">Iron-sulfur subunit of the cytochrome bc1 complex, an essential component of the respiratory electron transport chain required for ATP synthesis. The bc1 complex catalyzes the oxidation of menaquinol and the reduction of cytochrome c in the respiratory chain. The bc1 complex operates through a Q-cycle mechanism that couples electron transfer to generation of the proton gradient that drives ATP synthesis.</text>
</comment>
<dbReference type="PANTHER" id="PTHR10134">
    <property type="entry name" value="CYTOCHROME B-C1 COMPLEX SUBUNIT RIESKE, MITOCHONDRIAL"/>
    <property type="match status" value="1"/>
</dbReference>
<evidence type="ECO:0000256" key="1">
    <source>
        <dbReference type="ARBA" id="ARBA00002494"/>
    </source>
</evidence>
<dbReference type="SUPFAM" id="SSF50022">
    <property type="entry name" value="ISP domain"/>
    <property type="match status" value="1"/>
</dbReference>
<dbReference type="Pfam" id="PF00355">
    <property type="entry name" value="Rieske"/>
    <property type="match status" value="1"/>
</dbReference>
<dbReference type="PROSITE" id="PS51296">
    <property type="entry name" value="RIESKE"/>
    <property type="match status" value="1"/>
</dbReference>
<keyword evidence="7" id="KW-1015">Disulfide bond</keyword>
<comment type="caution">
    <text evidence="12">The sequence shown here is derived from an EMBL/GenBank/DDBJ whole genome shotgun (WGS) entry which is preliminary data.</text>
</comment>
<dbReference type="Gene3D" id="2.102.10.10">
    <property type="entry name" value="Rieske [2Fe-2S] iron-sulphur domain"/>
    <property type="match status" value="1"/>
</dbReference>
<dbReference type="RefSeq" id="WP_110664437.1">
    <property type="nucleotide sequence ID" value="NZ_PYBW01000001.1"/>
</dbReference>
<evidence type="ECO:0000256" key="2">
    <source>
        <dbReference type="ARBA" id="ARBA00015816"/>
    </source>
</evidence>
<keyword evidence="13" id="KW-1185">Reference proteome</keyword>
<evidence type="ECO:0000256" key="8">
    <source>
        <dbReference type="ARBA" id="ARBA00029586"/>
    </source>
</evidence>
<dbReference type="PROSITE" id="PS51318">
    <property type="entry name" value="TAT"/>
    <property type="match status" value="1"/>
</dbReference>
<dbReference type="EMBL" id="PYBW01000001">
    <property type="protein sequence ID" value="PYC88519.1"/>
    <property type="molecule type" value="Genomic_DNA"/>
</dbReference>
<evidence type="ECO:0000256" key="9">
    <source>
        <dbReference type="ARBA" id="ARBA00034078"/>
    </source>
</evidence>
<dbReference type="GO" id="GO:0046872">
    <property type="term" value="F:metal ion binding"/>
    <property type="evidence" value="ECO:0007669"/>
    <property type="project" value="UniProtKB-KW"/>
</dbReference>
<dbReference type="InterPro" id="IPR014349">
    <property type="entry name" value="Rieske_Fe-S_prot"/>
</dbReference>
<dbReference type="GO" id="GO:0004497">
    <property type="term" value="F:monooxygenase activity"/>
    <property type="evidence" value="ECO:0007669"/>
    <property type="project" value="UniProtKB-ARBA"/>
</dbReference>
<dbReference type="CDD" id="cd03467">
    <property type="entry name" value="Rieske"/>
    <property type="match status" value="1"/>
</dbReference>
<accession>A0A2V4PTG2</accession>
<evidence type="ECO:0000313" key="13">
    <source>
        <dbReference type="Proteomes" id="UP000248039"/>
    </source>
</evidence>
<name>A0A2V4PTG2_9ACTN</name>
<dbReference type="OrthoDB" id="25106at2"/>
<keyword evidence="3" id="KW-0001">2Fe-2S</keyword>
<evidence type="ECO:0000313" key="12">
    <source>
        <dbReference type="EMBL" id="PYC88519.1"/>
    </source>
</evidence>
<evidence type="ECO:0000256" key="6">
    <source>
        <dbReference type="ARBA" id="ARBA00023014"/>
    </source>
</evidence>
<evidence type="ECO:0000256" key="10">
    <source>
        <dbReference type="SAM" id="MobiDB-lite"/>
    </source>
</evidence>
<dbReference type="GO" id="GO:0016020">
    <property type="term" value="C:membrane"/>
    <property type="evidence" value="ECO:0007669"/>
    <property type="project" value="InterPro"/>
</dbReference>
<dbReference type="PRINTS" id="PR00162">
    <property type="entry name" value="RIESKE"/>
</dbReference>
<sequence>MAQNPNPTAVPARRTVMAAVGGTGLAAALAACSGSGKPTAAQPPSAGDAATTAASAPPASGSPAPAASQSPATGGAPLASTSDIPVGGGRVFPQQRIVVTQPTPGEFKAFSAICTHRGCAVQDVSDGMINCPCHGSKFKIADGSVANGPATQPLPAAKVTVSGNSIALG</sequence>
<evidence type="ECO:0000256" key="7">
    <source>
        <dbReference type="ARBA" id="ARBA00023157"/>
    </source>
</evidence>
<dbReference type="GO" id="GO:0016705">
    <property type="term" value="F:oxidoreductase activity, acting on paired donors, with incorporation or reduction of molecular oxygen"/>
    <property type="evidence" value="ECO:0007669"/>
    <property type="project" value="UniProtKB-ARBA"/>
</dbReference>
<dbReference type="InterPro" id="IPR006311">
    <property type="entry name" value="TAT_signal"/>
</dbReference>
<keyword evidence="5" id="KW-0408">Iron</keyword>
<organism evidence="12 13">
    <name type="scientific">Streptomyces tateyamensis</name>
    <dbReference type="NCBI Taxonomy" id="565073"/>
    <lineage>
        <taxon>Bacteria</taxon>
        <taxon>Bacillati</taxon>
        <taxon>Actinomycetota</taxon>
        <taxon>Actinomycetes</taxon>
        <taxon>Kitasatosporales</taxon>
        <taxon>Streptomycetaceae</taxon>
        <taxon>Streptomyces</taxon>
    </lineage>
</organism>
<feature type="region of interest" description="Disordered" evidence="10">
    <location>
        <begin position="32"/>
        <end position="89"/>
    </location>
</feature>
<dbReference type="AlphaFoldDB" id="A0A2V4PTG2"/>
<dbReference type="GO" id="GO:0051537">
    <property type="term" value="F:2 iron, 2 sulfur cluster binding"/>
    <property type="evidence" value="ECO:0007669"/>
    <property type="project" value="UniProtKB-KW"/>
</dbReference>
<reference evidence="12 13" key="1">
    <citation type="submission" date="2018-03" db="EMBL/GenBank/DDBJ databases">
        <title>Bioinformatic expansion and discovery of thiopeptide antibiotics.</title>
        <authorList>
            <person name="Schwalen C.J."/>
            <person name="Hudson G.A."/>
            <person name="Mitchell D.A."/>
        </authorList>
    </citation>
    <scope>NUCLEOTIDE SEQUENCE [LARGE SCALE GENOMIC DNA]</scope>
    <source>
        <strain evidence="12 13">ATCC 21389</strain>
    </source>
</reference>
<evidence type="ECO:0000256" key="5">
    <source>
        <dbReference type="ARBA" id="ARBA00023004"/>
    </source>
</evidence>
<keyword evidence="4" id="KW-0479">Metal-binding</keyword>
<proteinExistence type="predicted"/>
<dbReference type="InterPro" id="IPR005805">
    <property type="entry name" value="Rieske_Fe-S_prot_C"/>
</dbReference>
<dbReference type="FunFam" id="2.102.10.10:FF:000016">
    <property type="entry name" value="Nitrite reductase/ring-hydroxylating ferredoxin subunit"/>
    <property type="match status" value="1"/>
</dbReference>
<dbReference type="Proteomes" id="UP000248039">
    <property type="component" value="Unassembled WGS sequence"/>
</dbReference>
<protein>
    <recommendedName>
        <fullName evidence="2">Cytochrome bc1 complex Rieske iron-sulfur subunit</fullName>
    </recommendedName>
    <alternativeName>
        <fullName evidence="8">Cytochrome bc1 reductase complex subunit QcrA</fullName>
    </alternativeName>
</protein>
<dbReference type="InterPro" id="IPR017941">
    <property type="entry name" value="Rieske_2Fe-2S"/>
</dbReference>
<comment type="cofactor">
    <cofactor evidence="9">
        <name>[2Fe-2S] cluster</name>
        <dbReference type="ChEBI" id="CHEBI:190135"/>
    </cofactor>
</comment>
<feature type="compositionally biased region" description="Low complexity" evidence="10">
    <location>
        <begin position="43"/>
        <end position="77"/>
    </location>
</feature>
<gene>
    <name evidence="12" type="ORF">C7C46_00080</name>
</gene>
<evidence type="ECO:0000256" key="3">
    <source>
        <dbReference type="ARBA" id="ARBA00022714"/>
    </source>
</evidence>
<evidence type="ECO:0000256" key="4">
    <source>
        <dbReference type="ARBA" id="ARBA00022723"/>
    </source>
</evidence>
<keyword evidence="6" id="KW-0411">Iron-sulfur</keyword>
<feature type="domain" description="Rieske" evidence="11">
    <location>
        <begin position="76"/>
        <end position="168"/>
    </location>
</feature>
<evidence type="ECO:0000259" key="11">
    <source>
        <dbReference type="PROSITE" id="PS51296"/>
    </source>
</evidence>
<dbReference type="InterPro" id="IPR036922">
    <property type="entry name" value="Rieske_2Fe-2S_sf"/>
</dbReference>